<dbReference type="Gene3D" id="3.40.50.1820">
    <property type="entry name" value="alpha/beta hydrolase"/>
    <property type="match status" value="1"/>
</dbReference>
<comment type="similarity">
    <text evidence="1">Belongs to the AB hydrolase superfamily. AB hydrolase 2 family.</text>
</comment>
<evidence type="ECO:0000259" key="3">
    <source>
        <dbReference type="Pfam" id="PF02230"/>
    </source>
</evidence>
<organism evidence="4 5">
    <name type="scientific">Sipha flava</name>
    <name type="common">yellow sugarcane aphid</name>
    <dbReference type="NCBI Taxonomy" id="143950"/>
    <lineage>
        <taxon>Eukaryota</taxon>
        <taxon>Metazoa</taxon>
        <taxon>Ecdysozoa</taxon>
        <taxon>Arthropoda</taxon>
        <taxon>Hexapoda</taxon>
        <taxon>Insecta</taxon>
        <taxon>Pterygota</taxon>
        <taxon>Neoptera</taxon>
        <taxon>Paraneoptera</taxon>
        <taxon>Hemiptera</taxon>
        <taxon>Sternorrhyncha</taxon>
        <taxon>Aphidomorpha</taxon>
        <taxon>Aphidoidea</taxon>
        <taxon>Aphididae</taxon>
        <taxon>Sipha</taxon>
    </lineage>
</organism>
<evidence type="ECO:0000313" key="5">
    <source>
        <dbReference type="RefSeq" id="XP_025412116.1"/>
    </source>
</evidence>
<dbReference type="InterPro" id="IPR029058">
    <property type="entry name" value="AB_hydrolase_fold"/>
</dbReference>
<dbReference type="AlphaFoldDB" id="A0A8B8FNQ3"/>
<dbReference type="EC" id="3.1.2.22" evidence="2"/>
<proteinExistence type="inferred from homology"/>
<evidence type="ECO:0000256" key="2">
    <source>
        <dbReference type="ARBA" id="ARBA00012423"/>
    </source>
</evidence>
<evidence type="ECO:0000256" key="1">
    <source>
        <dbReference type="ARBA" id="ARBA00006499"/>
    </source>
</evidence>
<dbReference type="GO" id="GO:0005737">
    <property type="term" value="C:cytoplasm"/>
    <property type="evidence" value="ECO:0007669"/>
    <property type="project" value="TreeGrafter"/>
</dbReference>
<dbReference type="InterPro" id="IPR050565">
    <property type="entry name" value="LYPA1-2/EST-like"/>
</dbReference>
<sequence>MSSYETIATAAATGKHTSTIIFFHGLGESGNVWMEKLSTLRKPNTKIICPSASKIPLTLNKGFMMPSWFDVSTLKEDAPENESDILRAVDKVHALLDEELTRTRLPPKKLLLGGFSQGGALALYAALTYHRPLAGILILSCWIPLHKSFPDAATNNTKIPILQCHGTDDPVIPYAWGRRTSEILSEFTTKSQFTSYEGLLHGTNEKELADVKEFIQKLLI</sequence>
<evidence type="ECO:0000313" key="4">
    <source>
        <dbReference type="Proteomes" id="UP000694846"/>
    </source>
</evidence>
<dbReference type="PANTHER" id="PTHR10655">
    <property type="entry name" value="LYSOPHOSPHOLIPASE-RELATED"/>
    <property type="match status" value="1"/>
</dbReference>
<name>A0A8B8FNQ3_9HEMI</name>
<dbReference type="Pfam" id="PF02230">
    <property type="entry name" value="Abhydrolase_2"/>
    <property type="match status" value="1"/>
</dbReference>
<dbReference type="PANTHER" id="PTHR10655:SF68">
    <property type="entry name" value="PALMITOYL-PROTEIN HYDROLASE"/>
    <property type="match status" value="1"/>
</dbReference>
<feature type="domain" description="Phospholipase/carboxylesterase/thioesterase" evidence="3">
    <location>
        <begin position="9"/>
        <end position="218"/>
    </location>
</feature>
<dbReference type="GO" id="GO:0008474">
    <property type="term" value="F:palmitoyl-(protein) hydrolase activity"/>
    <property type="evidence" value="ECO:0007669"/>
    <property type="project" value="UniProtKB-EC"/>
</dbReference>
<protein>
    <recommendedName>
        <fullName evidence="2">palmitoyl-protein hydrolase</fullName>
        <ecNumber evidence="2">3.1.2.22</ecNumber>
    </recommendedName>
</protein>
<reference evidence="5" key="1">
    <citation type="submission" date="2025-08" db="UniProtKB">
        <authorList>
            <consortium name="RefSeq"/>
        </authorList>
    </citation>
    <scope>IDENTIFICATION</scope>
    <source>
        <tissue evidence="5">Whole body</tissue>
    </source>
</reference>
<dbReference type="GO" id="GO:0052689">
    <property type="term" value="F:carboxylic ester hydrolase activity"/>
    <property type="evidence" value="ECO:0007669"/>
    <property type="project" value="TreeGrafter"/>
</dbReference>
<dbReference type="SUPFAM" id="SSF53474">
    <property type="entry name" value="alpha/beta-Hydrolases"/>
    <property type="match status" value="1"/>
</dbReference>
<accession>A0A8B8FNQ3</accession>
<dbReference type="OrthoDB" id="2418081at2759"/>
<gene>
    <name evidence="5" type="primary">LOC112684691</name>
</gene>
<dbReference type="GeneID" id="112684691"/>
<dbReference type="Proteomes" id="UP000694846">
    <property type="component" value="Unplaced"/>
</dbReference>
<keyword evidence="4" id="KW-1185">Reference proteome</keyword>
<dbReference type="InterPro" id="IPR003140">
    <property type="entry name" value="PLipase/COase/thioEstase"/>
</dbReference>
<dbReference type="RefSeq" id="XP_025412116.1">
    <property type="nucleotide sequence ID" value="XM_025556331.1"/>
</dbReference>